<name>A0ACD4CXN9_9HYPH</name>
<accession>A0ACD4CXN9</accession>
<dbReference type="Proteomes" id="UP001061991">
    <property type="component" value="Plasmid p_unnamed1"/>
</dbReference>
<protein>
    <submittedName>
        <fullName evidence="1">AraC family transcriptional regulator</fullName>
    </submittedName>
</protein>
<sequence>MRAALGSDKVHEYDAERGMLVVMPANTKSYCAWSSTKETAIIALTPESLLDLAAHEFDTGCMELHPPPFGTFDPTALRIARSLKAELTQRTAPNELYVDSLITVFGIHLLRNYTEVGKPILRMRGGLSVRSARTVREFLDENFSRKLSVAELAAVSGLSSHHFIQAFTKTFGDPPHRYLVKRRLAFAEKLLTKGGLSIAEVAHLSGFSDQSHLTVTMSKHWNRTPMQMRLQR</sequence>
<geneLocation type="plasmid" evidence="1 2">
    <name>p_unnamed1</name>
</geneLocation>
<reference evidence="1" key="1">
    <citation type="submission" date="2022-09" db="EMBL/GenBank/DDBJ databases">
        <title>Interaction between co-microsymbionts with complementary sets of symbiotic genes in legume-rhizobium systems.</title>
        <authorList>
            <person name="Safronova V."/>
            <person name="Sazanova A."/>
            <person name="Afonin A."/>
            <person name="Chirak E."/>
        </authorList>
    </citation>
    <scope>NUCLEOTIDE SEQUENCE</scope>
    <source>
        <strain evidence="1">A18/3m</strain>
    </source>
</reference>
<evidence type="ECO:0000313" key="2">
    <source>
        <dbReference type="Proteomes" id="UP001061991"/>
    </source>
</evidence>
<proteinExistence type="predicted"/>
<keyword evidence="2" id="KW-1185">Reference proteome</keyword>
<dbReference type="EMBL" id="CP104972">
    <property type="protein sequence ID" value="UXN58386.1"/>
    <property type="molecule type" value="Genomic_DNA"/>
</dbReference>
<evidence type="ECO:0000313" key="1">
    <source>
        <dbReference type="EMBL" id="UXN58386.1"/>
    </source>
</evidence>
<gene>
    <name evidence="1" type="ORF">N8E88_10030</name>
</gene>
<keyword evidence="1" id="KW-0614">Plasmid</keyword>
<organism evidence="1 2">
    <name type="scientific">Phyllobacterium zundukense</name>
    <dbReference type="NCBI Taxonomy" id="1867719"/>
    <lineage>
        <taxon>Bacteria</taxon>
        <taxon>Pseudomonadati</taxon>
        <taxon>Pseudomonadota</taxon>
        <taxon>Alphaproteobacteria</taxon>
        <taxon>Hyphomicrobiales</taxon>
        <taxon>Phyllobacteriaceae</taxon>
        <taxon>Phyllobacterium</taxon>
    </lineage>
</organism>